<dbReference type="OrthoDB" id="8912060at2"/>
<name>A0A085GBY3_9ENTR</name>
<protein>
    <submittedName>
        <fullName evidence="1">Putative cytoplasmic protein</fullName>
    </submittedName>
</protein>
<dbReference type="InterPro" id="IPR032710">
    <property type="entry name" value="NTF2-like_dom_sf"/>
</dbReference>
<accession>A0A085GBY3</accession>
<sequence length="125" mass="13498">MNRYIQEVIEAHVAIENWLGKGEGDVQALLARFSPVFTMVTPGGKTLNFDSLSAFFQAQPAAKPGLKISLDEITVIAEWPGGAVVSYSEGQSLPGQENTLRHSTVIFSNAGSDLLWLRLHETAAA</sequence>
<dbReference type="eggNOG" id="COG4460">
    <property type="taxonomic scope" value="Bacteria"/>
</dbReference>
<dbReference type="SUPFAM" id="SSF54427">
    <property type="entry name" value="NTF2-like"/>
    <property type="match status" value="1"/>
</dbReference>
<evidence type="ECO:0000313" key="2">
    <source>
        <dbReference type="Proteomes" id="UP000028653"/>
    </source>
</evidence>
<gene>
    <name evidence="1" type="ORF">GBAG_2512</name>
</gene>
<dbReference type="STRING" id="1006004.GBAG_2512"/>
<comment type="caution">
    <text evidence="1">The sequence shown here is derived from an EMBL/GenBank/DDBJ whole genome shotgun (WGS) entry which is preliminary data.</text>
</comment>
<dbReference type="EMBL" id="JMPI01000032">
    <property type="protein sequence ID" value="KFC81228.1"/>
    <property type="molecule type" value="Genomic_DNA"/>
</dbReference>
<dbReference type="PIRSF" id="PIRSF029394">
    <property type="entry name" value="UCP029394"/>
    <property type="match status" value="1"/>
</dbReference>
<organism evidence="1 2">
    <name type="scientific">Buttiauxella agrestis ATCC 33320</name>
    <dbReference type="NCBI Taxonomy" id="1006004"/>
    <lineage>
        <taxon>Bacteria</taxon>
        <taxon>Pseudomonadati</taxon>
        <taxon>Pseudomonadota</taxon>
        <taxon>Gammaproteobacteria</taxon>
        <taxon>Enterobacterales</taxon>
        <taxon>Enterobacteriaceae</taxon>
        <taxon>Buttiauxella</taxon>
    </lineage>
</organism>
<dbReference type="RefSeq" id="WP_034496420.1">
    <property type="nucleotide sequence ID" value="NZ_JMPI01000032.1"/>
</dbReference>
<evidence type="ECO:0000313" key="1">
    <source>
        <dbReference type="EMBL" id="KFC81228.1"/>
    </source>
</evidence>
<reference evidence="1 2" key="1">
    <citation type="submission" date="2014-05" db="EMBL/GenBank/DDBJ databases">
        <title>ATOL: Assembling a taxonomically balanced genome-scale reconstruction of the evolutionary history of the Enterobacteriaceae.</title>
        <authorList>
            <person name="Plunkett G.III."/>
            <person name="Neeno-Eckwall E.C."/>
            <person name="Glasner J.D."/>
            <person name="Perna N.T."/>
        </authorList>
    </citation>
    <scope>NUCLEOTIDE SEQUENCE [LARGE SCALE GENOMIC DNA]</scope>
    <source>
        <strain evidence="1 2">ATCC 33320</strain>
    </source>
</reference>
<dbReference type="Gene3D" id="3.10.450.50">
    <property type="match status" value="1"/>
</dbReference>
<proteinExistence type="predicted"/>
<dbReference type="Proteomes" id="UP000028653">
    <property type="component" value="Unassembled WGS sequence"/>
</dbReference>
<dbReference type="InterPro" id="IPR016918">
    <property type="entry name" value="UCP029394"/>
</dbReference>
<keyword evidence="2" id="KW-1185">Reference proteome</keyword>
<dbReference type="AlphaFoldDB" id="A0A085GBY3"/>